<name>A0AA39GHF1_SARSR</name>
<dbReference type="AlphaFoldDB" id="A0AA39GHF1"/>
<evidence type="ECO:0000256" key="1">
    <source>
        <dbReference type="SAM" id="SignalP"/>
    </source>
</evidence>
<dbReference type="EMBL" id="JAPDFR010000005">
    <property type="protein sequence ID" value="KAK0386728.1"/>
    <property type="molecule type" value="Genomic_DNA"/>
</dbReference>
<evidence type="ECO:0000313" key="3">
    <source>
        <dbReference type="Proteomes" id="UP001175261"/>
    </source>
</evidence>
<reference evidence="2" key="1">
    <citation type="submission" date="2022-10" db="EMBL/GenBank/DDBJ databases">
        <title>Determination and structural analysis of whole genome sequence of Sarocladium strictum F4-1.</title>
        <authorList>
            <person name="Hu L."/>
            <person name="Jiang Y."/>
        </authorList>
    </citation>
    <scope>NUCLEOTIDE SEQUENCE</scope>
    <source>
        <strain evidence="2">F4-1</strain>
    </source>
</reference>
<comment type="caution">
    <text evidence="2">The sequence shown here is derived from an EMBL/GenBank/DDBJ whole genome shotgun (WGS) entry which is preliminary data.</text>
</comment>
<organism evidence="2 3">
    <name type="scientific">Sarocladium strictum</name>
    <name type="common">Black bundle disease fungus</name>
    <name type="synonym">Acremonium strictum</name>
    <dbReference type="NCBI Taxonomy" id="5046"/>
    <lineage>
        <taxon>Eukaryota</taxon>
        <taxon>Fungi</taxon>
        <taxon>Dikarya</taxon>
        <taxon>Ascomycota</taxon>
        <taxon>Pezizomycotina</taxon>
        <taxon>Sordariomycetes</taxon>
        <taxon>Hypocreomycetidae</taxon>
        <taxon>Hypocreales</taxon>
        <taxon>Sarocladiaceae</taxon>
        <taxon>Sarocladium</taxon>
    </lineage>
</organism>
<gene>
    <name evidence="2" type="ORF">NLU13_6564</name>
</gene>
<accession>A0AA39GHF1</accession>
<feature type="signal peptide" evidence="1">
    <location>
        <begin position="1"/>
        <end position="18"/>
    </location>
</feature>
<protein>
    <submittedName>
        <fullName evidence="2">Uncharacterized protein</fullName>
    </submittedName>
</protein>
<sequence length="92" mass="9621">MKLTIFAILAASFSTVYAVDCFCITTDDDAAAGRAPLRTFNLGGACEARGGAADINARVCKLLPEAGAFTDEFCQQQSPNRLVVANCVASTL</sequence>
<dbReference type="Proteomes" id="UP001175261">
    <property type="component" value="Unassembled WGS sequence"/>
</dbReference>
<proteinExistence type="predicted"/>
<keyword evidence="1" id="KW-0732">Signal</keyword>
<keyword evidence="3" id="KW-1185">Reference proteome</keyword>
<feature type="chain" id="PRO_5041312380" evidence="1">
    <location>
        <begin position="19"/>
        <end position="92"/>
    </location>
</feature>
<evidence type="ECO:0000313" key="2">
    <source>
        <dbReference type="EMBL" id="KAK0386728.1"/>
    </source>
</evidence>